<dbReference type="SUPFAM" id="SSF54523">
    <property type="entry name" value="Pili subunits"/>
    <property type="match status" value="1"/>
</dbReference>
<dbReference type="Pfam" id="PF02501">
    <property type="entry name" value="T2SSI"/>
    <property type="match status" value="1"/>
</dbReference>
<dbReference type="NCBIfam" id="TIGR02532">
    <property type="entry name" value="IV_pilin_GFxxxE"/>
    <property type="match status" value="1"/>
</dbReference>
<comment type="similarity">
    <text evidence="2 9">Belongs to the GSP I family.</text>
</comment>
<dbReference type="InterPro" id="IPR010052">
    <property type="entry name" value="T2SS_protein-GspI"/>
</dbReference>
<evidence type="ECO:0000256" key="4">
    <source>
        <dbReference type="ARBA" id="ARBA00022481"/>
    </source>
</evidence>
<comment type="subcellular location">
    <subcellularLocation>
        <location evidence="1 9">Cell inner membrane</location>
        <topology evidence="1 9">Single-pass membrane protein</topology>
    </subcellularLocation>
</comment>
<keyword evidence="3" id="KW-1003">Cell membrane</keyword>
<sequence length="122" mass="13330">MKRIEGFTLLECVVALAILAVAMTSALRAVGNTAQSSAALKERTLAGWVAQNRLAELRATAAWPALGRNEGQAIQAGRSYRWREEVHATPNPLFRRVEVRVFGEAEPAALAEFSGFVVRPLR</sequence>
<dbReference type="InterPro" id="IPR003413">
    <property type="entry name" value="T2SS_GspI_C"/>
</dbReference>
<comment type="function">
    <text evidence="9">Component of the type II secretion system required for the energy-dependent secretion of extracellular factors such as proteases and toxins from the periplasm.</text>
</comment>
<dbReference type="NCBIfam" id="TIGR01707">
    <property type="entry name" value="gspI"/>
    <property type="match status" value="1"/>
</dbReference>
<comment type="subunit">
    <text evidence="9">Type II secretion is composed of four main components: the outer membrane complex, the inner membrane complex, the cytoplasmic secretion ATPase and the periplasm-spanning pseudopilus.</text>
</comment>
<dbReference type="EMBL" id="WTVH01000002">
    <property type="protein sequence ID" value="NMF92033.1"/>
    <property type="molecule type" value="Genomic_DNA"/>
</dbReference>
<comment type="PTM">
    <text evidence="9">Cleaved by prepilin peptidase.</text>
</comment>
<proteinExistence type="inferred from homology"/>
<dbReference type="PANTHER" id="PTHR38779:SF2">
    <property type="entry name" value="TYPE II SECRETION SYSTEM PROTEIN I-RELATED"/>
    <property type="match status" value="1"/>
</dbReference>
<keyword evidence="6" id="KW-0812">Transmembrane</keyword>
<evidence type="ECO:0000256" key="3">
    <source>
        <dbReference type="ARBA" id="ARBA00022475"/>
    </source>
</evidence>
<evidence type="ECO:0000256" key="8">
    <source>
        <dbReference type="ARBA" id="ARBA00023136"/>
    </source>
</evidence>
<evidence type="ECO:0000256" key="7">
    <source>
        <dbReference type="ARBA" id="ARBA00022989"/>
    </source>
</evidence>
<accession>A0ABX1MVM9</accession>
<protein>
    <recommendedName>
        <fullName evidence="9">Type II secretion system protein I</fullName>
        <shortName evidence="9">T2SS minor pseudopilin I</shortName>
    </recommendedName>
</protein>
<dbReference type="Proteomes" id="UP000601990">
    <property type="component" value="Unassembled WGS sequence"/>
</dbReference>
<keyword evidence="5 9" id="KW-0997">Cell inner membrane</keyword>
<dbReference type="InterPro" id="IPR012902">
    <property type="entry name" value="N_methyl_site"/>
</dbReference>
<evidence type="ECO:0000256" key="6">
    <source>
        <dbReference type="ARBA" id="ARBA00022692"/>
    </source>
</evidence>
<dbReference type="Pfam" id="PF07963">
    <property type="entry name" value="N_methyl"/>
    <property type="match status" value="1"/>
</dbReference>
<dbReference type="InterPro" id="IPR045584">
    <property type="entry name" value="Pilin-like"/>
</dbReference>
<keyword evidence="7" id="KW-1133">Transmembrane helix</keyword>
<comment type="caution">
    <text evidence="11">The sequence shown here is derived from an EMBL/GenBank/DDBJ whole genome shotgun (WGS) entry which is preliminary data.</text>
</comment>
<name>A0ABX1MVM9_9RHOO</name>
<evidence type="ECO:0000256" key="1">
    <source>
        <dbReference type="ARBA" id="ARBA00004377"/>
    </source>
</evidence>
<evidence type="ECO:0000256" key="5">
    <source>
        <dbReference type="ARBA" id="ARBA00022519"/>
    </source>
</evidence>
<reference evidence="11" key="1">
    <citation type="submission" date="2019-12" db="EMBL/GenBank/DDBJ databases">
        <title>Comparative genomics gives insights into the taxonomy of the Azoarcus-Aromatoleum group and reveals separate origins of nif in the plant-associated Azoarcus and non-plant-associated Aromatoleum sub-groups.</title>
        <authorList>
            <person name="Lafos M."/>
            <person name="Maluk M."/>
            <person name="Batista M."/>
            <person name="Junghare M."/>
            <person name="Carmona M."/>
            <person name="Faoro H."/>
            <person name="Cruz L.M."/>
            <person name="Battistoni F."/>
            <person name="De Souza E."/>
            <person name="Pedrosa F."/>
            <person name="Chen W.-M."/>
            <person name="Poole P.S."/>
            <person name="Dixon R.A."/>
            <person name="James E.K."/>
        </authorList>
    </citation>
    <scope>NUCLEOTIDE SEQUENCE</scope>
    <source>
        <strain evidence="11">U120</strain>
    </source>
</reference>
<dbReference type="PANTHER" id="PTHR38779">
    <property type="entry name" value="TYPE II SECRETION SYSTEM PROTEIN I-RELATED"/>
    <property type="match status" value="1"/>
</dbReference>
<dbReference type="Gene3D" id="3.30.1300.30">
    <property type="entry name" value="GSPII I/J protein-like"/>
    <property type="match status" value="1"/>
</dbReference>
<feature type="domain" description="Type II secretion system protein GspI C-terminal" evidence="10">
    <location>
        <begin position="40"/>
        <end position="117"/>
    </location>
</feature>
<organism evidence="11 12">
    <name type="scientific">Aromatoleum buckelii</name>
    <dbReference type="NCBI Taxonomy" id="200254"/>
    <lineage>
        <taxon>Bacteria</taxon>
        <taxon>Pseudomonadati</taxon>
        <taxon>Pseudomonadota</taxon>
        <taxon>Betaproteobacteria</taxon>
        <taxon>Rhodocyclales</taxon>
        <taxon>Rhodocyclaceae</taxon>
        <taxon>Aromatoleum</taxon>
    </lineage>
</organism>
<evidence type="ECO:0000256" key="2">
    <source>
        <dbReference type="ARBA" id="ARBA00008358"/>
    </source>
</evidence>
<keyword evidence="4 9" id="KW-0488">Methylation</keyword>
<evidence type="ECO:0000256" key="9">
    <source>
        <dbReference type="RuleBase" id="RU368030"/>
    </source>
</evidence>
<evidence type="ECO:0000313" key="12">
    <source>
        <dbReference type="Proteomes" id="UP000601990"/>
    </source>
</evidence>
<evidence type="ECO:0000313" key="11">
    <source>
        <dbReference type="EMBL" id="NMF92033.1"/>
    </source>
</evidence>
<keyword evidence="8" id="KW-0472">Membrane</keyword>
<evidence type="ECO:0000259" key="10">
    <source>
        <dbReference type="Pfam" id="PF02501"/>
    </source>
</evidence>
<keyword evidence="12" id="KW-1185">Reference proteome</keyword>
<gene>
    <name evidence="11" type="primary">gspI</name>
    <name evidence="11" type="ORF">GO608_01625</name>
</gene>
<dbReference type="RefSeq" id="WP_169197367.1">
    <property type="nucleotide sequence ID" value="NZ_WTVH02000009.1"/>
</dbReference>